<dbReference type="RefSeq" id="WP_057890308.1">
    <property type="nucleotide sequence ID" value="NZ_AZFE01000032.1"/>
</dbReference>
<organism evidence="2 3">
    <name type="scientific">Paucilactobacillus oligofermentans DSM 15707 = LMG 22743</name>
    <dbReference type="NCBI Taxonomy" id="1423778"/>
    <lineage>
        <taxon>Bacteria</taxon>
        <taxon>Bacillati</taxon>
        <taxon>Bacillota</taxon>
        <taxon>Bacilli</taxon>
        <taxon>Lactobacillales</taxon>
        <taxon>Lactobacillaceae</taxon>
        <taxon>Paucilactobacillus</taxon>
    </lineage>
</organism>
<name>A0A0R1RD53_9LACO</name>
<keyword evidence="3" id="KW-1185">Reference proteome</keyword>
<evidence type="ECO:0000313" key="2">
    <source>
        <dbReference type="EMBL" id="KRL54577.1"/>
    </source>
</evidence>
<dbReference type="AlphaFoldDB" id="A0A0R1RD53"/>
<dbReference type="EMBL" id="AZFE01000032">
    <property type="protein sequence ID" value="KRL54577.1"/>
    <property type="molecule type" value="Genomic_DNA"/>
</dbReference>
<dbReference type="InterPro" id="IPR011008">
    <property type="entry name" value="Dimeric_a/b-barrel"/>
</dbReference>
<proteinExistence type="predicted"/>
<reference evidence="2 3" key="1">
    <citation type="journal article" date="2015" name="Genome Announc.">
        <title>Expanding the biotechnology potential of lactobacilli through comparative genomics of 213 strains and associated genera.</title>
        <authorList>
            <person name="Sun Z."/>
            <person name="Harris H.M."/>
            <person name="McCann A."/>
            <person name="Guo C."/>
            <person name="Argimon S."/>
            <person name="Zhang W."/>
            <person name="Yang X."/>
            <person name="Jeffery I.B."/>
            <person name="Cooney J.C."/>
            <person name="Kagawa T.F."/>
            <person name="Liu W."/>
            <person name="Song Y."/>
            <person name="Salvetti E."/>
            <person name="Wrobel A."/>
            <person name="Rasinkangas P."/>
            <person name="Parkhill J."/>
            <person name="Rea M.C."/>
            <person name="O'Sullivan O."/>
            <person name="Ritari J."/>
            <person name="Douillard F.P."/>
            <person name="Paul Ross R."/>
            <person name="Yang R."/>
            <person name="Briner A.E."/>
            <person name="Felis G.E."/>
            <person name="de Vos W.M."/>
            <person name="Barrangou R."/>
            <person name="Klaenhammer T.R."/>
            <person name="Caufield P.W."/>
            <person name="Cui Y."/>
            <person name="Zhang H."/>
            <person name="O'Toole P.W."/>
        </authorList>
    </citation>
    <scope>NUCLEOTIDE SEQUENCE [LARGE SCALE GENOMIC DNA]</scope>
    <source>
        <strain evidence="2 3">DSM 15707</strain>
    </source>
</reference>
<protein>
    <recommendedName>
        <fullName evidence="1">ABM domain-containing protein</fullName>
    </recommendedName>
</protein>
<dbReference type="STRING" id="1423778.FC70_GL001372"/>
<dbReference type="Proteomes" id="UP000051697">
    <property type="component" value="Unassembled WGS sequence"/>
</dbReference>
<dbReference type="SUPFAM" id="SSF54909">
    <property type="entry name" value="Dimeric alpha+beta barrel"/>
    <property type="match status" value="1"/>
</dbReference>
<dbReference type="OrthoDB" id="2157140at2"/>
<sequence>MISIANQLNVTFGSKDLLTQYISNYPERSFKLLQSNNDPDDLQYQLIDVSNEPSIFKYGKSFSIIESSGSDELRGLFNFTFFKLNNDQIKSFVALTKLKIFDNSEKPFLRALLLKDNNNINEYILLTLWATNYDLDHWRDSTSYQAIFSSLVNPITPSYSNVYYPAT</sequence>
<dbReference type="Pfam" id="PF03992">
    <property type="entry name" value="ABM"/>
    <property type="match status" value="1"/>
</dbReference>
<evidence type="ECO:0000313" key="3">
    <source>
        <dbReference type="Proteomes" id="UP000051697"/>
    </source>
</evidence>
<dbReference type="PATRIC" id="fig|1423778.4.peg.1408"/>
<evidence type="ECO:0000259" key="1">
    <source>
        <dbReference type="Pfam" id="PF03992"/>
    </source>
</evidence>
<gene>
    <name evidence="2" type="ORF">FC70_GL001372</name>
</gene>
<comment type="caution">
    <text evidence="2">The sequence shown here is derived from an EMBL/GenBank/DDBJ whole genome shotgun (WGS) entry which is preliminary data.</text>
</comment>
<feature type="domain" description="ABM" evidence="1">
    <location>
        <begin position="106"/>
        <end position="147"/>
    </location>
</feature>
<dbReference type="KEGG" id="lol:LACOL_1209"/>
<dbReference type="Gene3D" id="3.30.70.100">
    <property type="match status" value="1"/>
</dbReference>
<accession>A0A0R1RD53</accession>
<dbReference type="InterPro" id="IPR007138">
    <property type="entry name" value="ABM_dom"/>
</dbReference>